<gene>
    <name evidence="5" type="ORF">B1B_19435</name>
</gene>
<dbReference type="NCBIfam" id="NF008365">
    <property type="entry name" value="PRK11161.1"/>
    <property type="match status" value="1"/>
</dbReference>
<evidence type="ECO:0000313" key="5">
    <source>
        <dbReference type="EMBL" id="EQD26847.1"/>
    </source>
</evidence>
<dbReference type="InterPro" id="IPR014710">
    <property type="entry name" value="RmlC-like_jellyroll"/>
</dbReference>
<keyword evidence="2" id="KW-0238">DNA-binding</keyword>
<dbReference type="Pfam" id="PF13545">
    <property type="entry name" value="HTH_Crp_2"/>
    <property type="match status" value="1"/>
</dbReference>
<evidence type="ECO:0000259" key="4">
    <source>
        <dbReference type="PROSITE" id="PS51063"/>
    </source>
</evidence>
<dbReference type="Pfam" id="PF00027">
    <property type="entry name" value="cNMP_binding"/>
    <property type="match status" value="1"/>
</dbReference>
<dbReference type="PANTHER" id="PTHR24567:SF75">
    <property type="entry name" value="FUMARATE AND NITRATE REDUCTION REGULATORY PROTEIN"/>
    <property type="match status" value="1"/>
</dbReference>
<dbReference type="AlphaFoldDB" id="T0Y4J5"/>
<protein>
    <submittedName>
        <fullName evidence="5">Transcriptional regulator, Crp/Fnr family</fullName>
    </submittedName>
</protein>
<dbReference type="PRINTS" id="PR00034">
    <property type="entry name" value="HTHCRP"/>
</dbReference>
<dbReference type="SMART" id="SM00100">
    <property type="entry name" value="cNMP"/>
    <property type="match status" value="1"/>
</dbReference>
<comment type="caution">
    <text evidence="5">The sequence shown here is derived from an EMBL/GenBank/DDBJ whole genome shotgun (WGS) entry which is preliminary data.</text>
</comment>
<evidence type="ECO:0000256" key="3">
    <source>
        <dbReference type="ARBA" id="ARBA00023163"/>
    </source>
</evidence>
<dbReference type="InterPro" id="IPR036390">
    <property type="entry name" value="WH_DNA-bd_sf"/>
</dbReference>
<evidence type="ECO:0000256" key="2">
    <source>
        <dbReference type="ARBA" id="ARBA00023125"/>
    </source>
</evidence>
<accession>T0Y4J5</accession>
<dbReference type="InterPro" id="IPR036388">
    <property type="entry name" value="WH-like_DNA-bd_sf"/>
</dbReference>
<feature type="domain" description="HTH crp-type" evidence="4">
    <location>
        <begin position="158"/>
        <end position="231"/>
    </location>
</feature>
<dbReference type="PANTHER" id="PTHR24567">
    <property type="entry name" value="CRP FAMILY TRANSCRIPTIONAL REGULATORY PROTEIN"/>
    <property type="match status" value="1"/>
</dbReference>
<dbReference type="FunFam" id="1.10.10.10:FF:000028">
    <property type="entry name" value="Fumarate/nitrate reduction transcriptional regulator Fnr"/>
    <property type="match status" value="1"/>
</dbReference>
<evidence type="ECO:0000256" key="1">
    <source>
        <dbReference type="ARBA" id="ARBA00023015"/>
    </source>
</evidence>
<dbReference type="Gene3D" id="1.10.10.10">
    <property type="entry name" value="Winged helix-like DNA-binding domain superfamily/Winged helix DNA-binding domain"/>
    <property type="match status" value="1"/>
</dbReference>
<dbReference type="InterPro" id="IPR050397">
    <property type="entry name" value="Env_Response_Regulators"/>
</dbReference>
<dbReference type="GO" id="GO:0005829">
    <property type="term" value="C:cytosol"/>
    <property type="evidence" value="ECO:0007669"/>
    <property type="project" value="TreeGrafter"/>
</dbReference>
<dbReference type="Gene3D" id="2.60.120.10">
    <property type="entry name" value="Jelly Rolls"/>
    <property type="match status" value="1"/>
</dbReference>
<dbReference type="SUPFAM" id="SSF46785">
    <property type="entry name" value="Winged helix' DNA-binding domain"/>
    <property type="match status" value="1"/>
</dbReference>
<dbReference type="GO" id="GO:0003700">
    <property type="term" value="F:DNA-binding transcription factor activity"/>
    <property type="evidence" value="ECO:0007669"/>
    <property type="project" value="TreeGrafter"/>
</dbReference>
<sequence length="249" mass="28091">MAQSGTDSIQLELRQKCSLCSLQELCLPRGLHAHDLEQLDQVVVCEGPHHAGDFLFHTGDRFRALFAVRSGSYKSYTIDRDGREQIWGFHLPGEIMGLDAIHPGQHLCDAVALDTSTACSLPFDQLSAMSSRLPELRSQIFKTLSKNLTEQIIRSNENSAEERLAAFLVDLSTRLQERGFSERDLHLSMPRRDIANYLHLTAETISRSLARFQSEGLISVDHREIHLLDLPKLMKRAHWETPANGSSFD</sequence>
<keyword evidence="3" id="KW-0804">Transcription</keyword>
<dbReference type="GO" id="GO:0003677">
    <property type="term" value="F:DNA binding"/>
    <property type="evidence" value="ECO:0007669"/>
    <property type="project" value="UniProtKB-KW"/>
</dbReference>
<dbReference type="EMBL" id="AUZY01013052">
    <property type="protein sequence ID" value="EQD26847.1"/>
    <property type="molecule type" value="Genomic_DNA"/>
</dbReference>
<organism evidence="5">
    <name type="scientific">mine drainage metagenome</name>
    <dbReference type="NCBI Taxonomy" id="410659"/>
    <lineage>
        <taxon>unclassified sequences</taxon>
        <taxon>metagenomes</taxon>
        <taxon>ecological metagenomes</taxon>
    </lineage>
</organism>
<dbReference type="PROSITE" id="PS51063">
    <property type="entry name" value="HTH_CRP_2"/>
    <property type="match status" value="1"/>
</dbReference>
<dbReference type="SUPFAM" id="SSF51206">
    <property type="entry name" value="cAMP-binding domain-like"/>
    <property type="match status" value="1"/>
</dbReference>
<dbReference type="InterPro" id="IPR018490">
    <property type="entry name" value="cNMP-bd_dom_sf"/>
</dbReference>
<dbReference type="CDD" id="cd00092">
    <property type="entry name" value="HTH_CRP"/>
    <property type="match status" value="1"/>
</dbReference>
<keyword evidence="1" id="KW-0805">Transcription regulation</keyword>
<reference evidence="5" key="1">
    <citation type="submission" date="2013-08" db="EMBL/GenBank/DDBJ databases">
        <authorList>
            <person name="Mendez C."/>
            <person name="Richter M."/>
            <person name="Ferrer M."/>
            <person name="Sanchez J."/>
        </authorList>
    </citation>
    <scope>NUCLEOTIDE SEQUENCE</scope>
</reference>
<dbReference type="InterPro" id="IPR000595">
    <property type="entry name" value="cNMP-bd_dom"/>
</dbReference>
<proteinExistence type="predicted"/>
<dbReference type="InterPro" id="IPR012318">
    <property type="entry name" value="HTH_CRP"/>
</dbReference>
<dbReference type="SMART" id="SM00419">
    <property type="entry name" value="HTH_CRP"/>
    <property type="match status" value="1"/>
</dbReference>
<name>T0Y4J5_9ZZZZ</name>
<dbReference type="CDD" id="cd00038">
    <property type="entry name" value="CAP_ED"/>
    <property type="match status" value="1"/>
</dbReference>
<reference evidence="5" key="2">
    <citation type="journal article" date="2014" name="ISME J.">
        <title>Microbial stratification in low pH oxic and suboxic macroscopic growths along an acid mine drainage.</title>
        <authorList>
            <person name="Mendez-Garcia C."/>
            <person name="Mesa V."/>
            <person name="Sprenger R.R."/>
            <person name="Richter M."/>
            <person name="Diez M.S."/>
            <person name="Solano J."/>
            <person name="Bargiela R."/>
            <person name="Golyshina O.V."/>
            <person name="Manteca A."/>
            <person name="Ramos J.L."/>
            <person name="Gallego J.R."/>
            <person name="Llorente I."/>
            <person name="Martins Dos Santos V.A."/>
            <person name="Jensen O.N."/>
            <person name="Pelaez A.I."/>
            <person name="Sanchez J."/>
            <person name="Ferrer M."/>
        </authorList>
    </citation>
    <scope>NUCLEOTIDE SEQUENCE</scope>
</reference>